<gene>
    <name evidence="2" type="ORF">LF923_0021540</name>
    <name evidence="3" type="ORF">LF929_020905</name>
</gene>
<feature type="region of interest" description="Disordered" evidence="1">
    <location>
        <begin position="1"/>
        <end position="23"/>
    </location>
</feature>
<organism evidence="3">
    <name type="scientific">Dickeya oryzae</name>
    <dbReference type="NCBI Taxonomy" id="1240404"/>
    <lineage>
        <taxon>Bacteria</taxon>
        <taxon>Pseudomonadati</taxon>
        <taxon>Pseudomonadota</taxon>
        <taxon>Gammaproteobacteria</taxon>
        <taxon>Enterobacterales</taxon>
        <taxon>Pectobacteriaceae</taxon>
        <taxon>Dickeya</taxon>
    </lineage>
</organism>
<proteinExistence type="predicted"/>
<feature type="compositionally biased region" description="Polar residues" evidence="1">
    <location>
        <begin position="1"/>
        <end position="10"/>
    </location>
</feature>
<accession>A0AB39IQT9</accession>
<dbReference type="EMBL" id="CP162411">
    <property type="protein sequence ID" value="XDL14695.1"/>
    <property type="molecule type" value="Genomic_DNA"/>
</dbReference>
<sequence>MITGCMTSALSAGAEEKRRNQSERVTEKVILEGAWYLSRQEKK</sequence>
<evidence type="ECO:0000313" key="3">
    <source>
        <dbReference type="EMBL" id="XDL24634.1"/>
    </source>
</evidence>
<name>A0AB39IQT9_9GAMM</name>
<evidence type="ECO:0000256" key="1">
    <source>
        <dbReference type="SAM" id="MobiDB-lite"/>
    </source>
</evidence>
<dbReference type="EMBL" id="CP162670">
    <property type="protein sequence ID" value="XDL24634.1"/>
    <property type="molecule type" value="Genomic_DNA"/>
</dbReference>
<protein>
    <submittedName>
        <fullName evidence="3">Uncharacterized protein</fullName>
    </submittedName>
</protein>
<dbReference type="AlphaFoldDB" id="A0AB39IQT9"/>
<evidence type="ECO:0000313" key="2">
    <source>
        <dbReference type="EMBL" id="XDL14695.1"/>
    </source>
</evidence>
<feature type="compositionally biased region" description="Basic and acidic residues" evidence="1">
    <location>
        <begin position="14"/>
        <end position="23"/>
    </location>
</feature>
<dbReference type="RefSeq" id="WP_264084700.1">
    <property type="nucleotide sequence ID" value="NZ_CM001972.1"/>
</dbReference>
<reference evidence="3" key="1">
    <citation type="submission" date="2024-07" db="EMBL/GenBank/DDBJ databases">
        <authorList>
            <person name="Pedron J."/>
        </authorList>
    </citation>
    <scope>NUCLEOTIDE SEQUENCE</scope>
    <source>
        <strain evidence="3">A003-S1-M15</strain>
        <strain evidence="2">A642-S2-A17</strain>
    </source>
</reference>
<dbReference type="GeneID" id="302584184"/>